<dbReference type="GO" id="GO:0006310">
    <property type="term" value="P:DNA recombination"/>
    <property type="evidence" value="ECO:0007669"/>
    <property type="project" value="UniProtKB-KW"/>
</dbReference>
<keyword evidence="1" id="KW-0233">DNA recombination</keyword>
<feature type="compositionally biased region" description="Basic and acidic residues" evidence="2">
    <location>
        <begin position="175"/>
        <end position="190"/>
    </location>
</feature>
<dbReference type="EMBL" id="FNDJ01000017">
    <property type="protein sequence ID" value="SDK59071.1"/>
    <property type="molecule type" value="Genomic_DNA"/>
</dbReference>
<accession>A0A1G9D5B9</accession>
<feature type="compositionally biased region" description="Polar residues" evidence="2">
    <location>
        <begin position="192"/>
        <end position="202"/>
    </location>
</feature>
<reference evidence="3 4" key="1">
    <citation type="submission" date="2016-10" db="EMBL/GenBank/DDBJ databases">
        <authorList>
            <person name="de Groot N.N."/>
        </authorList>
    </citation>
    <scope>NUCLEOTIDE SEQUENCE [LARGE SCALE GENOMIC DNA]</scope>
    <source>
        <strain evidence="3 4">CGMCC 4.6533</strain>
    </source>
</reference>
<evidence type="ECO:0000256" key="1">
    <source>
        <dbReference type="ARBA" id="ARBA00023172"/>
    </source>
</evidence>
<dbReference type="InterPro" id="IPR013762">
    <property type="entry name" value="Integrase-like_cat_sf"/>
</dbReference>
<keyword evidence="4" id="KW-1185">Reference proteome</keyword>
<dbReference type="InterPro" id="IPR011010">
    <property type="entry name" value="DNA_brk_join_enz"/>
</dbReference>
<name>A0A1G9D5B9_9ACTN</name>
<evidence type="ECO:0000313" key="4">
    <source>
        <dbReference type="Proteomes" id="UP000199202"/>
    </source>
</evidence>
<sequence length="409" mass="42553">MTIMESASLRPAGGRRAEPHPRVAAPRVLSVSSVGHLAGLRPRGRSGAGGDVRGADVELVDALDLPTWRTVVAWLRDTPSMAGRRSRLQILAAFMRWLRTLDPATELLAASGTHLDRYCEAARSGALTVGVRTPGKPLAGATVARRRTALSSFYAYAWQYGAVRQTHAAAPPPARAREAVPRRGSVRDTDPQAGTDTGSQAGTDARPQAGTDAGQRVGAARDAGSKAGTDGGQQAGTDTRPRVGAVHDAGSRADGAPVPGVTPEERRLLRQGVGRLAAEGRSVEAAAVALLEATGASAATLARLTAQDIHAGAEGGDGRPGIIVLRDAQDGVVAFPLTARIRSLLRQLCSSRPAGESLIRRDDGDPVDGAWLGRVLREAAQAGGIPERRAEALHPQLLRATTVADLPRG</sequence>
<gene>
    <name evidence="3" type="ORF">SAMN05421869_11717</name>
</gene>
<dbReference type="Proteomes" id="UP000199202">
    <property type="component" value="Unassembled WGS sequence"/>
</dbReference>
<dbReference type="SUPFAM" id="SSF56349">
    <property type="entry name" value="DNA breaking-rejoining enzymes"/>
    <property type="match status" value="1"/>
</dbReference>
<dbReference type="Gene3D" id="1.10.443.10">
    <property type="entry name" value="Intergrase catalytic core"/>
    <property type="match status" value="1"/>
</dbReference>
<feature type="region of interest" description="Disordered" evidence="2">
    <location>
        <begin position="1"/>
        <end position="25"/>
    </location>
</feature>
<organism evidence="3 4">
    <name type="scientific">Nonomuraea jiangxiensis</name>
    <dbReference type="NCBI Taxonomy" id="633440"/>
    <lineage>
        <taxon>Bacteria</taxon>
        <taxon>Bacillati</taxon>
        <taxon>Actinomycetota</taxon>
        <taxon>Actinomycetes</taxon>
        <taxon>Streptosporangiales</taxon>
        <taxon>Streptosporangiaceae</taxon>
        <taxon>Nonomuraea</taxon>
    </lineage>
</organism>
<feature type="region of interest" description="Disordered" evidence="2">
    <location>
        <begin position="166"/>
        <end position="263"/>
    </location>
</feature>
<dbReference type="GO" id="GO:0003677">
    <property type="term" value="F:DNA binding"/>
    <property type="evidence" value="ECO:0007669"/>
    <property type="project" value="InterPro"/>
</dbReference>
<dbReference type="AlphaFoldDB" id="A0A1G9D5B9"/>
<protein>
    <recommendedName>
        <fullName evidence="5">Core-binding (CB) domain-containing protein</fullName>
    </recommendedName>
</protein>
<evidence type="ECO:0008006" key="5">
    <source>
        <dbReference type="Google" id="ProtNLM"/>
    </source>
</evidence>
<proteinExistence type="predicted"/>
<evidence type="ECO:0000313" key="3">
    <source>
        <dbReference type="EMBL" id="SDK59071.1"/>
    </source>
</evidence>
<evidence type="ECO:0000256" key="2">
    <source>
        <dbReference type="SAM" id="MobiDB-lite"/>
    </source>
</evidence>
<dbReference type="GO" id="GO:0015074">
    <property type="term" value="P:DNA integration"/>
    <property type="evidence" value="ECO:0007669"/>
    <property type="project" value="InterPro"/>
</dbReference>